<accession>F0RMD5</accession>
<protein>
    <recommendedName>
        <fullName evidence="2">DUF218 domain-containing protein</fullName>
    </recommendedName>
</protein>
<dbReference type="Pfam" id="PF02698">
    <property type="entry name" value="DUF218"/>
    <property type="match status" value="1"/>
</dbReference>
<dbReference type="KEGG" id="dpt:Deipr_1940"/>
<dbReference type="HOGENOM" id="CLU_051474_3_0_0"/>
<reference evidence="4" key="1">
    <citation type="submission" date="2011-02" db="EMBL/GenBank/DDBJ databases">
        <title>The complete sequence of chromosome of Deinococcus proteolyticus DSM 20540.</title>
        <authorList>
            <consortium name="US DOE Joint Genome Institute (JGI-PGF)"/>
            <person name="Lucas S."/>
            <person name="Copeland A."/>
            <person name="Lapidus A."/>
            <person name="Bruce D."/>
            <person name="Goodwin L."/>
            <person name="Pitluck S."/>
            <person name="Kyrpides N."/>
            <person name="Mavromatis K."/>
            <person name="Pagani I."/>
            <person name="Ivanova N."/>
            <person name="Ovchinnikova G."/>
            <person name="Zeytun A."/>
            <person name="Detter J.C."/>
            <person name="Han C."/>
            <person name="Land M."/>
            <person name="Hauser L."/>
            <person name="Markowitz V."/>
            <person name="Cheng J.-F."/>
            <person name="Hugenholtz P."/>
            <person name="Woyke T."/>
            <person name="Wu D."/>
            <person name="Pukall R."/>
            <person name="Steenblock K."/>
            <person name="Brambilla E."/>
            <person name="Klenk H.-P."/>
            <person name="Eisen J.A."/>
        </authorList>
    </citation>
    <scope>NUCLEOTIDE SEQUENCE [LARGE SCALE GENOMIC DNA]</scope>
    <source>
        <strain evidence="4">ATCC 35074 / DSM 20540 / JCM 6276 / NBRC 101906 / NCIMB 13154 / VKM Ac-1939 / CCM 2703 / MRP</strain>
    </source>
</reference>
<name>F0RMD5_DEIPM</name>
<dbReference type="CDD" id="cd06259">
    <property type="entry name" value="YdcF-like"/>
    <property type="match status" value="1"/>
</dbReference>
<dbReference type="PANTHER" id="PTHR30336">
    <property type="entry name" value="INNER MEMBRANE PROTEIN, PROBABLE PERMEASE"/>
    <property type="match status" value="1"/>
</dbReference>
<dbReference type="AlphaFoldDB" id="F0RMD5"/>
<dbReference type="STRING" id="693977.Deipr_1940"/>
<organism evidence="3 4">
    <name type="scientific">Deinococcus proteolyticus (strain ATCC 35074 / DSM 20540 / JCM 6276 / NBRC 101906 / NCIMB 13154 / VKM Ac-1939 / CCM 2703 / MRP)</name>
    <dbReference type="NCBI Taxonomy" id="693977"/>
    <lineage>
        <taxon>Bacteria</taxon>
        <taxon>Thermotogati</taxon>
        <taxon>Deinococcota</taxon>
        <taxon>Deinococci</taxon>
        <taxon>Deinococcales</taxon>
        <taxon>Deinococcaceae</taxon>
        <taxon>Deinococcus</taxon>
    </lineage>
</organism>
<dbReference type="InterPro" id="IPR014729">
    <property type="entry name" value="Rossmann-like_a/b/a_fold"/>
</dbReference>
<dbReference type="InterPro" id="IPR051599">
    <property type="entry name" value="Cell_Envelope_Assoc"/>
</dbReference>
<dbReference type="eggNOG" id="COG1434">
    <property type="taxonomic scope" value="Bacteria"/>
</dbReference>
<dbReference type="PANTHER" id="PTHR30336:SF20">
    <property type="entry name" value="DUF218 DOMAIN-CONTAINING PROTEIN"/>
    <property type="match status" value="1"/>
</dbReference>
<sequence length="212" mass="23017">MFGRTLRNLALLALALAAFFLWPLGVPREKPHPTLVVLGAAQYAGRPSPAFQVRLDHALELYRAGGVHTIVVTGGRQAGDPYTEGGVGVSYLQRRGVPAEVLKAEERSRTTAQNLNYAAELLPPHAAVTVVTDRAHAPRALAMARDIGFNANASPSPLWPHASLRYRLRERLAWAAYMLLDYEGLRTEEFGTQEPGVQDSGDQEPTRGAAQG</sequence>
<dbReference type="Gene3D" id="3.40.50.620">
    <property type="entry name" value="HUPs"/>
    <property type="match status" value="1"/>
</dbReference>
<feature type="domain" description="DUF218" evidence="2">
    <location>
        <begin position="35"/>
        <end position="161"/>
    </location>
</feature>
<reference evidence="3 4" key="2">
    <citation type="journal article" date="2012" name="Stand. Genomic Sci.">
        <title>Complete genome sequence of the orange-red pigmented, radioresistant Deinococcus proteolyticus type strain (MRP(T)).</title>
        <authorList>
            <person name="Copeland A."/>
            <person name="Zeytun A."/>
            <person name="Yassawong M."/>
            <person name="Nolan M."/>
            <person name="Lucas S."/>
            <person name="Hammon N."/>
            <person name="Deshpande S."/>
            <person name="Cheng J.F."/>
            <person name="Han C."/>
            <person name="Tapia R."/>
            <person name="Goodwin L.A."/>
            <person name="Pitluck S."/>
            <person name="Mavromatis K."/>
            <person name="Liolios K."/>
            <person name="Pagani I."/>
            <person name="Ivanova N."/>
            <person name="Mikhailova N."/>
            <person name="Pati A."/>
            <person name="Chen A."/>
            <person name="Palaniappan K."/>
            <person name="Land M."/>
            <person name="Hauser L."/>
            <person name="Jeffries C.D."/>
            <person name="Brambilla E.M."/>
            <person name="Rohde M."/>
            <person name="Sikorski J."/>
            <person name="Pukall R."/>
            <person name="Goker M."/>
            <person name="Detter J.C."/>
            <person name="Woyke T."/>
            <person name="Bristow J."/>
            <person name="Eisen J.A."/>
            <person name="Markowitz V."/>
            <person name="Hugenholtz P."/>
            <person name="Kyrpides N.C."/>
            <person name="Klenk H.P."/>
            <person name="Lapidus A."/>
        </authorList>
    </citation>
    <scope>NUCLEOTIDE SEQUENCE [LARGE SCALE GENOMIC DNA]</scope>
    <source>
        <strain evidence="4">ATCC 35074 / DSM 20540 / JCM 6276 / NBRC 101906 / NCIMB 13154 / VKM Ac-1939 / CCM 2703 / MRP</strain>
    </source>
</reference>
<dbReference type="InterPro" id="IPR003848">
    <property type="entry name" value="DUF218"/>
</dbReference>
<dbReference type="EMBL" id="CP002536">
    <property type="protein sequence ID" value="ADY27072.1"/>
    <property type="molecule type" value="Genomic_DNA"/>
</dbReference>
<dbReference type="GO" id="GO:0005886">
    <property type="term" value="C:plasma membrane"/>
    <property type="evidence" value="ECO:0007669"/>
    <property type="project" value="TreeGrafter"/>
</dbReference>
<evidence type="ECO:0000313" key="3">
    <source>
        <dbReference type="EMBL" id="ADY27072.1"/>
    </source>
</evidence>
<evidence type="ECO:0000256" key="1">
    <source>
        <dbReference type="SAM" id="MobiDB-lite"/>
    </source>
</evidence>
<feature type="region of interest" description="Disordered" evidence="1">
    <location>
        <begin position="190"/>
        <end position="212"/>
    </location>
</feature>
<evidence type="ECO:0000313" key="4">
    <source>
        <dbReference type="Proteomes" id="UP000007718"/>
    </source>
</evidence>
<dbReference type="RefSeq" id="WP_013615680.1">
    <property type="nucleotide sequence ID" value="NC_015161.1"/>
</dbReference>
<dbReference type="OrthoDB" id="9782395at2"/>
<evidence type="ECO:0000259" key="2">
    <source>
        <dbReference type="Pfam" id="PF02698"/>
    </source>
</evidence>
<keyword evidence="4" id="KW-1185">Reference proteome</keyword>
<proteinExistence type="predicted"/>
<gene>
    <name evidence="3" type="ordered locus">Deipr_1940</name>
</gene>
<dbReference type="Proteomes" id="UP000007718">
    <property type="component" value="Chromosome"/>
</dbReference>